<feature type="chain" id="PRO_5046518692" evidence="2">
    <location>
        <begin position="26"/>
        <end position="484"/>
    </location>
</feature>
<gene>
    <name evidence="3" type="ORF">ACFQ1E_01535</name>
</gene>
<sequence length="484" mass="50504">MKAALKLAASGLCLAMLAMPTAAQARWESISAFPRDPNRNCDEPHERGAVLLASANRPLAIQPGFVGEIEIYGQGIDLSPSASMQRQGSARKIRTTLGAVNAARWCGSIGSIVVRIDVPFSATGTDTLIVGSERIPVVYRPAFAVTQQWASQTFAGRSTVPNAPPPRPVPAPPPPPPPPATITNDRSGGCVLNGPCPGGGTGGFIVTGPSGSTSSINGAATLPAGIGSCIEDIGGAIDLNGTTLTITLPRQRGNAAARTCLLRPVHINIGLFQPAVDLFVRQMSSVQFRSMANAYVPPRYPGISRLSGPAMDAEDRNFFSVSIPQTYLDSFVGERRITIRDSAGTLNGITLVLRTDPRNGIAMIAPIPATRTSTEIPVAFDLGEIAPAAVPVIWTLRALDGGSVTACFRAGTGRLNATGLTNRFTLPATDAEGCAARRFELRIAVERQAGAGGLFDAPYGQSIEFAGGTVTARTIRQPGTPIGF</sequence>
<dbReference type="EMBL" id="JBHTJG010000001">
    <property type="protein sequence ID" value="MFD0945012.1"/>
    <property type="molecule type" value="Genomic_DNA"/>
</dbReference>
<proteinExistence type="predicted"/>
<feature type="signal peptide" evidence="2">
    <location>
        <begin position="1"/>
        <end position="25"/>
    </location>
</feature>
<reference evidence="4" key="1">
    <citation type="journal article" date="2019" name="Int. J. Syst. Evol. Microbiol.">
        <title>The Global Catalogue of Microorganisms (GCM) 10K type strain sequencing project: providing services to taxonomists for standard genome sequencing and annotation.</title>
        <authorList>
            <consortium name="The Broad Institute Genomics Platform"/>
            <consortium name="The Broad Institute Genome Sequencing Center for Infectious Disease"/>
            <person name="Wu L."/>
            <person name="Ma J."/>
        </authorList>
    </citation>
    <scope>NUCLEOTIDE SEQUENCE [LARGE SCALE GENOMIC DNA]</scope>
    <source>
        <strain evidence="4">CCUG 62982</strain>
    </source>
</reference>
<evidence type="ECO:0000256" key="2">
    <source>
        <dbReference type="SAM" id="SignalP"/>
    </source>
</evidence>
<feature type="region of interest" description="Disordered" evidence="1">
    <location>
        <begin position="156"/>
        <end position="185"/>
    </location>
</feature>
<accession>A0ABW3H1J5</accession>
<evidence type="ECO:0000256" key="1">
    <source>
        <dbReference type="SAM" id="MobiDB-lite"/>
    </source>
</evidence>
<name>A0ABW3H1J5_9SPHN</name>
<protein>
    <submittedName>
        <fullName evidence="3">Uncharacterized protein</fullName>
    </submittedName>
</protein>
<dbReference type="RefSeq" id="WP_264942718.1">
    <property type="nucleotide sequence ID" value="NZ_JAPDRA010000001.1"/>
</dbReference>
<keyword evidence="2" id="KW-0732">Signal</keyword>
<evidence type="ECO:0000313" key="3">
    <source>
        <dbReference type="EMBL" id="MFD0945012.1"/>
    </source>
</evidence>
<feature type="compositionally biased region" description="Pro residues" evidence="1">
    <location>
        <begin position="162"/>
        <end position="180"/>
    </location>
</feature>
<evidence type="ECO:0000313" key="4">
    <source>
        <dbReference type="Proteomes" id="UP001596977"/>
    </source>
</evidence>
<dbReference type="Proteomes" id="UP001596977">
    <property type="component" value="Unassembled WGS sequence"/>
</dbReference>
<keyword evidence="4" id="KW-1185">Reference proteome</keyword>
<organism evidence="3 4">
    <name type="scientific">Sphingomonas canadensis</name>
    <dbReference type="NCBI Taxonomy" id="1219257"/>
    <lineage>
        <taxon>Bacteria</taxon>
        <taxon>Pseudomonadati</taxon>
        <taxon>Pseudomonadota</taxon>
        <taxon>Alphaproteobacteria</taxon>
        <taxon>Sphingomonadales</taxon>
        <taxon>Sphingomonadaceae</taxon>
        <taxon>Sphingomonas</taxon>
    </lineage>
</organism>
<comment type="caution">
    <text evidence="3">The sequence shown here is derived from an EMBL/GenBank/DDBJ whole genome shotgun (WGS) entry which is preliminary data.</text>
</comment>